<dbReference type="Proteomes" id="UP000673375">
    <property type="component" value="Unassembled WGS sequence"/>
</dbReference>
<dbReference type="PANTHER" id="PTHR39209:SF2">
    <property type="entry name" value="CYTOPLASMIC PROTEIN"/>
    <property type="match status" value="1"/>
</dbReference>
<comment type="caution">
    <text evidence="2">The sequence shown here is derived from an EMBL/GenBank/DDBJ whole genome shotgun (WGS) entry which is preliminary data.</text>
</comment>
<dbReference type="PANTHER" id="PTHR39209">
    <property type="match status" value="1"/>
</dbReference>
<dbReference type="EMBL" id="JAEDXU010000002">
    <property type="protein sequence ID" value="MBP1045747.1"/>
    <property type="molecule type" value="Genomic_DNA"/>
</dbReference>
<dbReference type="SUPFAM" id="SSF56037">
    <property type="entry name" value="PheT/TilS domain"/>
    <property type="match status" value="1"/>
</dbReference>
<evidence type="ECO:0000313" key="2">
    <source>
        <dbReference type="EMBL" id="MBP1045747.1"/>
    </source>
</evidence>
<dbReference type="Pfam" id="PF03483">
    <property type="entry name" value="B3_4"/>
    <property type="match status" value="1"/>
</dbReference>
<protein>
    <recommendedName>
        <fullName evidence="1">B3/B4 tRNA-binding domain-containing protein</fullName>
    </recommendedName>
</protein>
<evidence type="ECO:0000313" key="3">
    <source>
        <dbReference type="Proteomes" id="UP000673375"/>
    </source>
</evidence>
<feature type="domain" description="B3/B4 tRNA-binding" evidence="1">
    <location>
        <begin position="60"/>
        <end position="208"/>
    </location>
</feature>
<dbReference type="InterPro" id="IPR005146">
    <property type="entry name" value="B3/B4_tRNA-bd"/>
</dbReference>
<gene>
    <name evidence="2" type="ORF">I6N96_05605</name>
</gene>
<accession>A0ABS4CHL4</accession>
<organism evidence="2 3">
    <name type="scientific">Enterococcus larvae</name>
    <dbReference type="NCBI Taxonomy" id="2794352"/>
    <lineage>
        <taxon>Bacteria</taxon>
        <taxon>Bacillati</taxon>
        <taxon>Bacillota</taxon>
        <taxon>Bacilli</taxon>
        <taxon>Lactobacillales</taxon>
        <taxon>Enterococcaceae</taxon>
        <taxon>Enterococcus</taxon>
    </lineage>
</organism>
<dbReference type="InterPro" id="IPR020825">
    <property type="entry name" value="Phe-tRNA_synthase-like_B3/B4"/>
</dbReference>
<name>A0ABS4CHL4_9ENTE</name>
<proteinExistence type="predicted"/>
<keyword evidence="3" id="KW-1185">Reference proteome</keyword>
<dbReference type="SMART" id="SM00873">
    <property type="entry name" value="B3_4"/>
    <property type="match status" value="1"/>
</dbReference>
<dbReference type="RefSeq" id="WP_209556534.1">
    <property type="nucleotide sequence ID" value="NZ_JAEDXU010000002.1"/>
</dbReference>
<evidence type="ECO:0000259" key="1">
    <source>
        <dbReference type="SMART" id="SM00873"/>
    </source>
</evidence>
<dbReference type="Gene3D" id="3.50.40.10">
    <property type="entry name" value="Phenylalanyl-trna Synthetase, Chain B, domain 3"/>
    <property type="match status" value="1"/>
</dbReference>
<sequence length="218" mass="24993">MKIKRIEGLPESARLAVTELTFINSKYDDELWQNHLNPLLKKVEQTYSTEKIREDERISSTKQAYRQLGLDRSRYRPSSESLLRRVSKGKGLYQINTLVDVNNYLSILFRLPVGSYDVEQMTASIHYGVGQSGESYEAIGKKRMDINHFPVLIDERGPFGSPISDSTKAMISLDTTHALLVVYSFDQPEEELVEIQQQSRKVLQELIPTAKIIKQMII</sequence>
<reference evidence="2 3" key="1">
    <citation type="submission" date="2020-12" db="EMBL/GenBank/DDBJ databases">
        <title>Vagococcus allomyrinae sp. nov. and Enterococcus lavae sp. nov., isolated from the larvae of Allomyrina dichotoma.</title>
        <authorList>
            <person name="Lee S.D."/>
        </authorList>
    </citation>
    <scope>NUCLEOTIDE SEQUENCE [LARGE SCALE GENOMIC DNA]</scope>
    <source>
        <strain evidence="2 3">BWM-S5</strain>
    </source>
</reference>